<dbReference type="Pfam" id="PF07980">
    <property type="entry name" value="SusD_RagB"/>
    <property type="match status" value="1"/>
</dbReference>
<comment type="caution">
    <text evidence="8">The sequence shown here is derived from an EMBL/GenBank/DDBJ whole genome shotgun (WGS) entry which is preliminary data.</text>
</comment>
<proteinExistence type="inferred from homology"/>
<dbReference type="InterPro" id="IPR011990">
    <property type="entry name" value="TPR-like_helical_dom_sf"/>
</dbReference>
<feature type="domain" description="SusD-like N-terminal" evidence="7">
    <location>
        <begin position="43"/>
        <end position="229"/>
    </location>
</feature>
<dbReference type="InterPro" id="IPR033985">
    <property type="entry name" value="SusD-like_N"/>
</dbReference>
<dbReference type="Gene3D" id="1.25.40.390">
    <property type="match status" value="1"/>
</dbReference>
<dbReference type="InterPro" id="IPR012944">
    <property type="entry name" value="SusD_RagB_dom"/>
</dbReference>
<dbReference type="RefSeq" id="WP_311504659.1">
    <property type="nucleotide sequence ID" value="NZ_JAVRHK010000019.1"/>
</dbReference>
<evidence type="ECO:0000256" key="5">
    <source>
        <dbReference type="ARBA" id="ARBA00023237"/>
    </source>
</evidence>
<feature type="domain" description="RagB/SusD" evidence="6">
    <location>
        <begin position="450"/>
        <end position="575"/>
    </location>
</feature>
<evidence type="ECO:0000256" key="2">
    <source>
        <dbReference type="ARBA" id="ARBA00006275"/>
    </source>
</evidence>
<evidence type="ECO:0000259" key="6">
    <source>
        <dbReference type="Pfam" id="PF07980"/>
    </source>
</evidence>
<name>A0ABU3D9Z8_9FLAO</name>
<protein>
    <submittedName>
        <fullName evidence="8">RagB/SusD family nutrient uptake outer membrane protein</fullName>
    </submittedName>
</protein>
<keyword evidence="3" id="KW-0732">Signal</keyword>
<sequence>MKNLKYLFQKHLKECVFTICLIFLFSCDDDGFLEEEPLSLYTPDNSFITSSDFEAAINNLYSGFRGGFYTDTNDWELSPRNKVEGTDLTTWSQNANNYPNELIPTSGLVYSAYWRPAYNIIYDANVIIAYAQAESSELSEEEKLRVEAEARFFRGYMYKLLANFYGGVPIVLEEVTEPKRDYVRATRNETYEQSVIDLNFAAENLPGIAEVASYRISALAAYHALAEAYISLGEWDNAIAAASVTIDDPNTALMTERFGERLDDEFNPAIPWANGGDVYWDLFRNGNQNRSAGNTEALWVIEFEFGTPGGMGGGTRWETFAVPQLYNLQVINSDGSRSDLIPEVNTYYGGRGNGHLNPSDYFLTQIWDESGFEEDIRNADHNIIRDFKVNNPASEHDGKWIYEDNLELRISNPNRVVFPLIAKVTSMGDHPIELWLEDQTVQGSMVSRGPDANTTYHDDYEMRLAETYLVRAEAYVGKGDFESASQDINVVRARAQAPEVLVSDVDLEYILNERARELYGEENRMETLLRLGLLVERNNRYNDQFDFYPHQNLWPIPFSEIEKNTGAVLEQNPGYNQ</sequence>
<dbReference type="PROSITE" id="PS51257">
    <property type="entry name" value="PROKAR_LIPOPROTEIN"/>
    <property type="match status" value="1"/>
</dbReference>
<dbReference type="Pfam" id="PF14322">
    <property type="entry name" value="SusD-like_3"/>
    <property type="match status" value="1"/>
</dbReference>
<dbReference type="EMBL" id="JAVRHK010000019">
    <property type="protein sequence ID" value="MDT0678324.1"/>
    <property type="molecule type" value="Genomic_DNA"/>
</dbReference>
<evidence type="ECO:0000259" key="7">
    <source>
        <dbReference type="Pfam" id="PF14322"/>
    </source>
</evidence>
<evidence type="ECO:0000256" key="1">
    <source>
        <dbReference type="ARBA" id="ARBA00004442"/>
    </source>
</evidence>
<evidence type="ECO:0000256" key="4">
    <source>
        <dbReference type="ARBA" id="ARBA00023136"/>
    </source>
</evidence>
<gene>
    <name evidence="8" type="ORF">RM539_17210</name>
</gene>
<evidence type="ECO:0000256" key="3">
    <source>
        <dbReference type="ARBA" id="ARBA00022729"/>
    </source>
</evidence>
<comment type="similarity">
    <text evidence="2">Belongs to the SusD family.</text>
</comment>
<evidence type="ECO:0000313" key="8">
    <source>
        <dbReference type="EMBL" id="MDT0678324.1"/>
    </source>
</evidence>
<keyword evidence="4" id="KW-0472">Membrane</keyword>
<keyword evidence="9" id="KW-1185">Reference proteome</keyword>
<dbReference type="Proteomes" id="UP001262582">
    <property type="component" value="Unassembled WGS sequence"/>
</dbReference>
<comment type="subcellular location">
    <subcellularLocation>
        <location evidence="1">Cell outer membrane</location>
    </subcellularLocation>
</comment>
<organism evidence="8 9">
    <name type="scientific">Autumnicola musiva</name>
    <dbReference type="NCBI Taxonomy" id="3075589"/>
    <lineage>
        <taxon>Bacteria</taxon>
        <taxon>Pseudomonadati</taxon>
        <taxon>Bacteroidota</taxon>
        <taxon>Flavobacteriia</taxon>
        <taxon>Flavobacteriales</taxon>
        <taxon>Flavobacteriaceae</taxon>
        <taxon>Autumnicola</taxon>
    </lineage>
</organism>
<dbReference type="SUPFAM" id="SSF48452">
    <property type="entry name" value="TPR-like"/>
    <property type="match status" value="1"/>
</dbReference>
<reference evidence="8 9" key="1">
    <citation type="submission" date="2023-09" db="EMBL/GenBank/DDBJ databases">
        <authorList>
            <person name="Rey-Velasco X."/>
        </authorList>
    </citation>
    <scope>NUCLEOTIDE SEQUENCE [LARGE SCALE GENOMIC DNA]</scope>
    <source>
        <strain evidence="8 9">F117</strain>
    </source>
</reference>
<accession>A0ABU3D9Z8</accession>
<keyword evidence="5" id="KW-0998">Cell outer membrane</keyword>
<evidence type="ECO:0000313" key="9">
    <source>
        <dbReference type="Proteomes" id="UP001262582"/>
    </source>
</evidence>